<organism evidence="5 6">
    <name type="scientific">Candidatus Anaerotruncus excrementipullorum</name>
    <dbReference type="NCBI Taxonomy" id="2838465"/>
    <lineage>
        <taxon>Bacteria</taxon>
        <taxon>Bacillati</taxon>
        <taxon>Bacillota</taxon>
        <taxon>Clostridia</taxon>
        <taxon>Eubacteriales</taxon>
        <taxon>Oscillospiraceae</taxon>
        <taxon>Anaerotruncus</taxon>
    </lineage>
</organism>
<comment type="caution">
    <text evidence="5">The sequence shown here is derived from an EMBL/GenBank/DDBJ whole genome shotgun (WGS) entry which is preliminary data.</text>
</comment>
<dbReference type="InterPro" id="IPR003439">
    <property type="entry name" value="ABC_transporter-like_ATP-bd"/>
</dbReference>
<evidence type="ECO:0000313" key="6">
    <source>
        <dbReference type="Proteomes" id="UP000886800"/>
    </source>
</evidence>
<dbReference type="SMART" id="SM00382">
    <property type="entry name" value="AAA"/>
    <property type="match status" value="1"/>
</dbReference>
<evidence type="ECO:0000256" key="3">
    <source>
        <dbReference type="ARBA" id="ARBA00022840"/>
    </source>
</evidence>
<dbReference type="InterPro" id="IPR017871">
    <property type="entry name" value="ABC_transporter-like_CS"/>
</dbReference>
<keyword evidence="2" id="KW-0547">Nucleotide-binding</keyword>
<keyword evidence="1" id="KW-0813">Transport</keyword>
<accession>A0A9D2B7K9</accession>
<dbReference type="Proteomes" id="UP000886800">
    <property type="component" value="Unassembled WGS sequence"/>
</dbReference>
<evidence type="ECO:0000259" key="4">
    <source>
        <dbReference type="PROSITE" id="PS50893"/>
    </source>
</evidence>
<dbReference type="Gene3D" id="3.40.50.300">
    <property type="entry name" value="P-loop containing nucleotide triphosphate hydrolases"/>
    <property type="match status" value="1"/>
</dbReference>
<dbReference type="AlphaFoldDB" id="A0A9D2B7K9"/>
<dbReference type="GO" id="GO:0005524">
    <property type="term" value="F:ATP binding"/>
    <property type="evidence" value="ECO:0007669"/>
    <property type="project" value="UniProtKB-KW"/>
</dbReference>
<evidence type="ECO:0000313" key="5">
    <source>
        <dbReference type="EMBL" id="HIX65996.1"/>
    </source>
</evidence>
<dbReference type="InterPro" id="IPR050093">
    <property type="entry name" value="ABC_SmlMolc_Importer"/>
</dbReference>
<dbReference type="PANTHER" id="PTHR42781">
    <property type="entry name" value="SPERMIDINE/PUTRESCINE IMPORT ATP-BINDING PROTEIN POTA"/>
    <property type="match status" value="1"/>
</dbReference>
<reference evidence="5" key="2">
    <citation type="submission" date="2021-04" db="EMBL/GenBank/DDBJ databases">
        <authorList>
            <person name="Gilroy R."/>
        </authorList>
    </citation>
    <scope>NUCLEOTIDE SEQUENCE</scope>
    <source>
        <strain evidence="5">CHK188-5543</strain>
    </source>
</reference>
<gene>
    <name evidence="5" type="ORF">H9736_07075</name>
</gene>
<keyword evidence="3 5" id="KW-0067">ATP-binding</keyword>
<proteinExistence type="predicted"/>
<dbReference type="PROSITE" id="PS50893">
    <property type="entry name" value="ABC_TRANSPORTER_2"/>
    <property type="match status" value="1"/>
</dbReference>
<dbReference type="PROSITE" id="PS00211">
    <property type="entry name" value="ABC_TRANSPORTER_1"/>
    <property type="match status" value="1"/>
</dbReference>
<dbReference type="InterPro" id="IPR003593">
    <property type="entry name" value="AAA+_ATPase"/>
</dbReference>
<name>A0A9D2B7K9_9FIRM</name>
<protein>
    <submittedName>
        <fullName evidence="5">ATP-binding cassette domain-containing protein</fullName>
    </submittedName>
</protein>
<dbReference type="SUPFAM" id="SSF52540">
    <property type="entry name" value="P-loop containing nucleoside triphosphate hydrolases"/>
    <property type="match status" value="1"/>
</dbReference>
<dbReference type="PANTHER" id="PTHR42781:SF4">
    <property type="entry name" value="SPERMIDINE_PUTRESCINE IMPORT ATP-BINDING PROTEIN POTA"/>
    <property type="match status" value="1"/>
</dbReference>
<reference evidence="5" key="1">
    <citation type="journal article" date="2021" name="PeerJ">
        <title>Extensive microbial diversity within the chicken gut microbiome revealed by metagenomics and culture.</title>
        <authorList>
            <person name="Gilroy R."/>
            <person name="Ravi A."/>
            <person name="Getino M."/>
            <person name="Pursley I."/>
            <person name="Horton D.L."/>
            <person name="Alikhan N.F."/>
            <person name="Baker D."/>
            <person name="Gharbi K."/>
            <person name="Hall N."/>
            <person name="Watson M."/>
            <person name="Adriaenssens E.M."/>
            <person name="Foster-Nyarko E."/>
            <person name="Jarju S."/>
            <person name="Secka A."/>
            <person name="Antonio M."/>
            <person name="Oren A."/>
            <person name="Chaudhuri R.R."/>
            <person name="La Ragione R."/>
            <person name="Hildebrand F."/>
            <person name="Pallen M.J."/>
        </authorList>
    </citation>
    <scope>NUCLEOTIDE SEQUENCE</scope>
    <source>
        <strain evidence="5">CHK188-5543</strain>
    </source>
</reference>
<dbReference type="EMBL" id="DXES01000154">
    <property type="protein sequence ID" value="HIX65996.1"/>
    <property type="molecule type" value="Genomic_DNA"/>
</dbReference>
<dbReference type="InterPro" id="IPR027417">
    <property type="entry name" value="P-loop_NTPase"/>
</dbReference>
<dbReference type="GO" id="GO:0016887">
    <property type="term" value="F:ATP hydrolysis activity"/>
    <property type="evidence" value="ECO:0007669"/>
    <property type="project" value="InterPro"/>
</dbReference>
<feature type="domain" description="ABC transporter" evidence="4">
    <location>
        <begin position="1"/>
        <end position="234"/>
    </location>
</feature>
<sequence length="347" mass="38195">MKLEVEIQKQVGEFTLSAALSAQEGVTGLLGASGSGKSMTLRCIAGILRPDRGRIVLNGRVLYDSAQRINLPPQQRRVGYLFQNYALFPNMTVEQNIACGLPRRLDRQQRRQAVAGMVAKMRLTGLEGRRPHQLSGGQQQRVALARILVGQPELLLLDEPFSALDSYLREQLLTELREQLREFPGPALLVTHSRDEAYELCSRLAILEEGTLTACRDTRAVFAQPGTRAAAVLTGCKNITPARKAGEHLIEAPGWGVRLTCAQPVEEGLTAVAIRAHYFGGNIAENAFPVAFVEEIEEPFAWIFKFRYAGQAPEEPPLWWRVSKGSRPQPLPPALGIAPADVLPLYG</sequence>
<dbReference type="Pfam" id="PF00005">
    <property type="entry name" value="ABC_tran"/>
    <property type="match status" value="1"/>
</dbReference>
<evidence type="ECO:0000256" key="2">
    <source>
        <dbReference type="ARBA" id="ARBA00022741"/>
    </source>
</evidence>
<evidence type="ECO:0000256" key="1">
    <source>
        <dbReference type="ARBA" id="ARBA00022448"/>
    </source>
</evidence>